<comment type="caution">
    <text evidence="1">The sequence shown here is derived from an EMBL/GenBank/DDBJ whole genome shotgun (WGS) entry which is preliminary data.</text>
</comment>
<reference evidence="1 2" key="1">
    <citation type="journal article" date="2019" name="Int. J. Syst. Evol. Microbiol.">
        <title>The Global Catalogue of Microorganisms (GCM) 10K type strain sequencing project: providing services to taxonomists for standard genome sequencing and annotation.</title>
        <authorList>
            <consortium name="The Broad Institute Genomics Platform"/>
            <consortium name="The Broad Institute Genome Sequencing Center for Infectious Disease"/>
            <person name="Wu L."/>
            <person name="Ma J."/>
        </authorList>
    </citation>
    <scope>NUCLEOTIDE SEQUENCE [LARGE SCALE GENOMIC DNA]</scope>
    <source>
        <strain evidence="1 2">JCM 15577</strain>
    </source>
</reference>
<accession>A0ABN2IF53</accession>
<evidence type="ECO:0000313" key="1">
    <source>
        <dbReference type="EMBL" id="GAA1703892.1"/>
    </source>
</evidence>
<dbReference type="Proteomes" id="UP001501690">
    <property type="component" value="Unassembled WGS sequence"/>
</dbReference>
<name>A0ABN2IF53_9MICO</name>
<evidence type="ECO:0000313" key="2">
    <source>
        <dbReference type="Proteomes" id="UP001501690"/>
    </source>
</evidence>
<proteinExistence type="predicted"/>
<protein>
    <submittedName>
        <fullName evidence="1">Uncharacterized protein</fullName>
    </submittedName>
</protein>
<dbReference type="EMBL" id="BAAAPL010000002">
    <property type="protein sequence ID" value="GAA1703892.1"/>
    <property type="molecule type" value="Genomic_DNA"/>
</dbReference>
<organism evidence="1 2">
    <name type="scientific">Microbacterium sediminicola</name>
    <dbReference type="NCBI Taxonomy" id="415210"/>
    <lineage>
        <taxon>Bacteria</taxon>
        <taxon>Bacillati</taxon>
        <taxon>Actinomycetota</taxon>
        <taxon>Actinomycetes</taxon>
        <taxon>Micrococcales</taxon>
        <taxon>Microbacteriaceae</taxon>
        <taxon>Microbacterium</taxon>
    </lineage>
</organism>
<sequence length="91" mass="10009">MEATLRRDGAENDWLVISVPELIGFAGTARRQSSTPLRLTAGDWPADVLDMGKHLRSGFAPGIEAALTRSVVALRRGPDASRTRRLVRELR</sequence>
<keyword evidence="2" id="KW-1185">Reference proteome</keyword>
<gene>
    <name evidence="1" type="ORF">GCM10009808_22220</name>
</gene>